<dbReference type="HOGENOM" id="CLU_2776902_0_0_1"/>
<organism evidence="1 2">
    <name type="scientific">Pisolithus microcarpus 441</name>
    <dbReference type="NCBI Taxonomy" id="765257"/>
    <lineage>
        <taxon>Eukaryota</taxon>
        <taxon>Fungi</taxon>
        <taxon>Dikarya</taxon>
        <taxon>Basidiomycota</taxon>
        <taxon>Agaricomycotina</taxon>
        <taxon>Agaricomycetes</taxon>
        <taxon>Agaricomycetidae</taxon>
        <taxon>Boletales</taxon>
        <taxon>Sclerodermatineae</taxon>
        <taxon>Pisolithaceae</taxon>
        <taxon>Pisolithus</taxon>
    </lineage>
</organism>
<reference evidence="1 2" key="1">
    <citation type="submission" date="2014-04" db="EMBL/GenBank/DDBJ databases">
        <authorList>
            <consortium name="DOE Joint Genome Institute"/>
            <person name="Kuo A."/>
            <person name="Kohler A."/>
            <person name="Costa M.D."/>
            <person name="Nagy L.G."/>
            <person name="Floudas D."/>
            <person name="Copeland A."/>
            <person name="Barry K.W."/>
            <person name="Cichocki N."/>
            <person name="Veneault-Fourrey C."/>
            <person name="LaButti K."/>
            <person name="Lindquist E.A."/>
            <person name="Lipzen A."/>
            <person name="Lundell T."/>
            <person name="Morin E."/>
            <person name="Murat C."/>
            <person name="Sun H."/>
            <person name="Tunlid A."/>
            <person name="Henrissat B."/>
            <person name="Grigoriev I.V."/>
            <person name="Hibbett D.S."/>
            <person name="Martin F."/>
            <person name="Nordberg H.P."/>
            <person name="Cantor M.N."/>
            <person name="Hua S.X."/>
        </authorList>
    </citation>
    <scope>NUCLEOTIDE SEQUENCE [LARGE SCALE GENOMIC DNA]</scope>
    <source>
        <strain evidence="1 2">441</strain>
    </source>
</reference>
<proteinExistence type="predicted"/>
<evidence type="ECO:0000313" key="2">
    <source>
        <dbReference type="Proteomes" id="UP000054018"/>
    </source>
</evidence>
<gene>
    <name evidence="1" type="ORF">PISMIDRAFT_678734</name>
</gene>
<protein>
    <submittedName>
        <fullName evidence="1">Uncharacterized protein</fullName>
    </submittedName>
</protein>
<name>A0A0C9ZNV8_9AGAM</name>
<accession>A0A0C9ZNV8</accession>
<reference evidence="2" key="2">
    <citation type="submission" date="2015-01" db="EMBL/GenBank/DDBJ databases">
        <title>Evolutionary Origins and Diversification of the Mycorrhizal Mutualists.</title>
        <authorList>
            <consortium name="DOE Joint Genome Institute"/>
            <consortium name="Mycorrhizal Genomics Consortium"/>
            <person name="Kohler A."/>
            <person name="Kuo A."/>
            <person name="Nagy L.G."/>
            <person name="Floudas D."/>
            <person name="Copeland A."/>
            <person name="Barry K.W."/>
            <person name="Cichocki N."/>
            <person name="Veneault-Fourrey C."/>
            <person name="LaButti K."/>
            <person name="Lindquist E.A."/>
            <person name="Lipzen A."/>
            <person name="Lundell T."/>
            <person name="Morin E."/>
            <person name="Murat C."/>
            <person name="Riley R."/>
            <person name="Ohm R."/>
            <person name="Sun H."/>
            <person name="Tunlid A."/>
            <person name="Henrissat B."/>
            <person name="Grigoriev I.V."/>
            <person name="Hibbett D.S."/>
            <person name="Martin F."/>
        </authorList>
    </citation>
    <scope>NUCLEOTIDE SEQUENCE [LARGE SCALE GENOMIC DNA]</scope>
    <source>
        <strain evidence="2">441</strain>
    </source>
</reference>
<dbReference type="AlphaFoldDB" id="A0A0C9ZNV8"/>
<keyword evidence="2" id="KW-1185">Reference proteome</keyword>
<dbReference type="EMBL" id="KN833721">
    <property type="protein sequence ID" value="KIK23987.1"/>
    <property type="molecule type" value="Genomic_DNA"/>
</dbReference>
<dbReference type="Proteomes" id="UP000054018">
    <property type="component" value="Unassembled WGS sequence"/>
</dbReference>
<sequence>MGIGVQAFILHPANVWRGVESVVCAMTRSYRSRWFNPVDFAVFIHEIHASNRIFPSSQLTFFLDLLPGI</sequence>
<evidence type="ECO:0000313" key="1">
    <source>
        <dbReference type="EMBL" id="KIK23987.1"/>
    </source>
</evidence>